<feature type="region of interest" description="Disordered" evidence="1">
    <location>
        <begin position="600"/>
        <end position="628"/>
    </location>
</feature>
<dbReference type="InParanoid" id="S2JIT3"/>
<dbReference type="VEuPathDB" id="FungiDB:HMPREF1544_10838"/>
<proteinExistence type="predicted"/>
<gene>
    <name evidence="2" type="ORF">HMPREF1544_10838</name>
</gene>
<dbReference type="OrthoDB" id="2289035at2759"/>
<evidence type="ECO:0000313" key="3">
    <source>
        <dbReference type="Proteomes" id="UP000014254"/>
    </source>
</evidence>
<feature type="region of interest" description="Disordered" evidence="1">
    <location>
        <begin position="201"/>
        <end position="224"/>
    </location>
</feature>
<feature type="compositionally biased region" description="Low complexity" evidence="1">
    <location>
        <begin position="526"/>
        <end position="539"/>
    </location>
</feature>
<dbReference type="OMA" id="FNWAEET"/>
<feature type="region of interest" description="Disordered" evidence="1">
    <location>
        <begin position="410"/>
        <end position="448"/>
    </location>
</feature>
<accession>S2JIT3</accession>
<feature type="compositionally biased region" description="Low complexity" evidence="1">
    <location>
        <begin position="206"/>
        <end position="217"/>
    </location>
</feature>
<name>S2JIT3_MUCC1</name>
<dbReference type="Proteomes" id="UP000014254">
    <property type="component" value="Unassembled WGS sequence"/>
</dbReference>
<dbReference type="AlphaFoldDB" id="S2JIT3"/>
<feature type="compositionally biased region" description="Low complexity" evidence="1">
    <location>
        <begin position="682"/>
        <end position="705"/>
    </location>
</feature>
<keyword evidence="3" id="KW-1185">Reference proteome</keyword>
<feature type="region of interest" description="Disordered" evidence="1">
    <location>
        <begin position="362"/>
        <end position="395"/>
    </location>
</feature>
<feature type="region of interest" description="Disordered" evidence="1">
    <location>
        <begin position="681"/>
        <end position="720"/>
    </location>
</feature>
<feature type="region of interest" description="Disordered" evidence="1">
    <location>
        <begin position="163"/>
        <end position="184"/>
    </location>
</feature>
<feature type="region of interest" description="Disordered" evidence="1">
    <location>
        <begin position="287"/>
        <end position="315"/>
    </location>
</feature>
<reference evidence="3" key="1">
    <citation type="submission" date="2013-05" db="EMBL/GenBank/DDBJ databases">
        <title>The Genome sequence of Mucor circinelloides f. circinelloides 1006PhL.</title>
        <authorList>
            <consortium name="The Broad Institute Genomics Platform"/>
            <person name="Cuomo C."/>
            <person name="Earl A."/>
            <person name="Findley K."/>
            <person name="Lee S.C."/>
            <person name="Walker B."/>
            <person name="Young S."/>
            <person name="Zeng Q."/>
            <person name="Gargeya S."/>
            <person name="Fitzgerald M."/>
            <person name="Haas B."/>
            <person name="Abouelleil A."/>
            <person name="Allen A.W."/>
            <person name="Alvarado L."/>
            <person name="Arachchi H.M."/>
            <person name="Berlin A.M."/>
            <person name="Chapman S.B."/>
            <person name="Gainer-Dewar J."/>
            <person name="Goldberg J."/>
            <person name="Griggs A."/>
            <person name="Gujja S."/>
            <person name="Hansen M."/>
            <person name="Howarth C."/>
            <person name="Imamovic A."/>
            <person name="Ireland A."/>
            <person name="Larimer J."/>
            <person name="McCowan C."/>
            <person name="Murphy C."/>
            <person name="Pearson M."/>
            <person name="Poon T.W."/>
            <person name="Priest M."/>
            <person name="Roberts A."/>
            <person name="Saif S."/>
            <person name="Shea T."/>
            <person name="Sisk P."/>
            <person name="Sykes S."/>
            <person name="Wortman J."/>
            <person name="Nusbaum C."/>
            <person name="Birren B."/>
        </authorList>
    </citation>
    <scope>NUCLEOTIDE SEQUENCE [LARGE SCALE GENOMIC DNA]</scope>
    <source>
        <strain evidence="3">1006PhL</strain>
    </source>
</reference>
<protein>
    <submittedName>
        <fullName evidence="2">Uncharacterized protein</fullName>
    </submittedName>
</protein>
<sequence length="720" mass="80444">MSTPFLSLKSLAKKSPPTNRIRLAAVSNYKLAQLTFAPPNDCTLRKTALIKNLVEIIYKHTPNEHLEKHMVRWGYFTPESLDDMTQKDVEKIVYRYSQVVYSTAITLGKEESQKEQRFLCSDYPEITAETQELDEMSAYYASLFSSSVFSKDTLFRDETVSSCSESDTDVKDEDEEIKLPEKPIELQPQRFQPKLEIVPTLQPTYPSKHPSSSNNHSANEKNTSRLSWLSDTGVPTNSAVALNLASELMTLFDMEFNVDLSVPSLHELKKLESGNGSTTSLHKVFSANEYPSSDDDDEQDQESEQEDGVRQEQQVVQAHPVDLKLTAEQQNQRDLGQREISCQQHFTGKKKAFDLIPTLKQLGSRNSTSNSDDSISTASSKSAPSTPTHCHFKASPVPVHLDQKYQYYYSSSSDSKQEEQQSGNDIAQHRETYNRIGSGVRRIVPPNRGSSLEYRASLQDIFMLSDEDSSDASSDYFNDSVDTFQVKLNCSRDSAGVDSPSFKGFLSALSSIRKTRPKSKQDPYETNSTIASSHASAAATVTKEGPTFDNTGMMRDGSKRKDSMQKVVKYLSGHSSNRATLRRESVVSNNLSISATSTIMSRSSMLSEDRHARTATAPSSPTPPITLSPRVAKRHGIYTTSILSDTSSFNWAEETRQKDEFGSIHSKASSGKTMPAFFNTNKQQQQQQQRLARSSSTTSLGGLLKKLTRFHKKDKKLQRA</sequence>
<feature type="compositionally biased region" description="Acidic residues" evidence="1">
    <location>
        <begin position="166"/>
        <end position="176"/>
    </location>
</feature>
<organism evidence="2 3">
    <name type="scientific">Mucor circinelloides f. circinelloides (strain 1006PhL)</name>
    <name type="common">Mucormycosis agent</name>
    <name type="synonym">Calyptromyces circinelloides</name>
    <dbReference type="NCBI Taxonomy" id="1220926"/>
    <lineage>
        <taxon>Eukaryota</taxon>
        <taxon>Fungi</taxon>
        <taxon>Fungi incertae sedis</taxon>
        <taxon>Mucoromycota</taxon>
        <taxon>Mucoromycotina</taxon>
        <taxon>Mucoromycetes</taxon>
        <taxon>Mucorales</taxon>
        <taxon>Mucorineae</taxon>
        <taxon>Mucoraceae</taxon>
        <taxon>Mucor</taxon>
    </lineage>
</organism>
<feature type="region of interest" description="Disordered" evidence="1">
    <location>
        <begin position="514"/>
        <end position="539"/>
    </location>
</feature>
<evidence type="ECO:0000313" key="2">
    <source>
        <dbReference type="EMBL" id="EPB82413.1"/>
    </source>
</evidence>
<evidence type="ECO:0000256" key="1">
    <source>
        <dbReference type="SAM" id="MobiDB-lite"/>
    </source>
</evidence>
<feature type="compositionally biased region" description="Acidic residues" evidence="1">
    <location>
        <begin position="292"/>
        <end position="306"/>
    </location>
</feature>
<feature type="compositionally biased region" description="Low complexity" evidence="1">
    <location>
        <begin position="364"/>
        <end position="388"/>
    </location>
</feature>
<dbReference type="EMBL" id="KE124115">
    <property type="protein sequence ID" value="EPB82413.1"/>
    <property type="molecule type" value="Genomic_DNA"/>
</dbReference>
<feature type="compositionally biased region" description="Basic residues" evidence="1">
    <location>
        <begin position="706"/>
        <end position="720"/>
    </location>
</feature>